<dbReference type="GO" id="GO:0016787">
    <property type="term" value="F:hydrolase activity"/>
    <property type="evidence" value="ECO:0007669"/>
    <property type="project" value="UniProtKB-KW"/>
</dbReference>
<dbReference type="Gene3D" id="1.10.3210.50">
    <property type="match status" value="1"/>
</dbReference>
<organism evidence="2 3">
    <name type="scientific">Filibacter tadaridae</name>
    <dbReference type="NCBI Taxonomy" id="2483811"/>
    <lineage>
        <taxon>Bacteria</taxon>
        <taxon>Bacillati</taxon>
        <taxon>Bacillota</taxon>
        <taxon>Bacilli</taxon>
        <taxon>Bacillales</taxon>
        <taxon>Caryophanaceae</taxon>
        <taxon>Filibacter</taxon>
    </lineage>
</organism>
<name>A0A3P5XKC5_9BACL</name>
<gene>
    <name evidence="2" type="ORF">FILTAD_01975</name>
</gene>
<dbReference type="Proteomes" id="UP000270468">
    <property type="component" value="Unassembled WGS sequence"/>
</dbReference>
<proteinExistence type="predicted"/>
<feature type="domain" description="HD/PDEase" evidence="1">
    <location>
        <begin position="20"/>
        <end position="132"/>
    </location>
</feature>
<evidence type="ECO:0000313" key="2">
    <source>
        <dbReference type="EMBL" id="VDC29079.1"/>
    </source>
</evidence>
<keyword evidence="2" id="KW-0378">Hydrolase</keyword>
<dbReference type="EMBL" id="UXAV01000042">
    <property type="protein sequence ID" value="VDC29079.1"/>
    <property type="molecule type" value="Genomic_DNA"/>
</dbReference>
<dbReference type="PANTHER" id="PTHR33594">
    <property type="entry name" value="SUPERFAMILY HYDROLASE, PUTATIVE (AFU_ORTHOLOGUE AFUA_1G03035)-RELATED"/>
    <property type="match status" value="1"/>
</dbReference>
<dbReference type="PANTHER" id="PTHR33594:SF1">
    <property type="entry name" value="HD_PDEASE DOMAIN-CONTAINING PROTEIN"/>
    <property type="match status" value="1"/>
</dbReference>
<dbReference type="InterPro" id="IPR006674">
    <property type="entry name" value="HD_domain"/>
</dbReference>
<keyword evidence="3" id="KW-1185">Reference proteome</keyword>
<dbReference type="CDD" id="cd00077">
    <property type="entry name" value="HDc"/>
    <property type="match status" value="1"/>
</dbReference>
<evidence type="ECO:0000313" key="3">
    <source>
        <dbReference type="Proteomes" id="UP000270468"/>
    </source>
</evidence>
<dbReference type="InterPro" id="IPR003607">
    <property type="entry name" value="HD/PDEase_dom"/>
</dbReference>
<dbReference type="AlphaFoldDB" id="A0A3P5XKC5"/>
<accession>A0A3P5XKC5</accession>
<dbReference type="OrthoDB" id="9797344at2"/>
<sequence length="211" mass="23479">MQAILAKCQYIVKGIYETFDASHDFAHIERVRKNAEEILKTEPSANAGKVMLAVLLHDIDDAKYKSDANPSAKEILQSLGVEAELTNQVLACIESVSFSGGNAKNITSIEGSIVRDADRLDAIGAIGIARTFAFGGARGRKLYDADEHTRENMSEEEYRSKNTASVTHFYEKLLLLKDLMVTNEGKRIAEERHTFMCAFLEQLDREIGMNC</sequence>
<evidence type="ECO:0000259" key="1">
    <source>
        <dbReference type="SMART" id="SM00471"/>
    </source>
</evidence>
<dbReference type="SUPFAM" id="SSF109604">
    <property type="entry name" value="HD-domain/PDEase-like"/>
    <property type="match status" value="1"/>
</dbReference>
<dbReference type="SMART" id="SM00471">
    <property type="entry name" value="HDc"/>
    <property type="match status" value="1"/>
</dbReference>
<dbReference type="Pfam" id="PF01966">
    <property type="entry name" value="HD"/>
    <property type="match status" value="1"/>
</dbReference>
<dbReference type="RefSeq" id="WP_124070613.1">
    <property type="nucleotide sequence ID" value="NZ_CBCRXF010000001.1"/>
</dbReference>
<reference evidence="2 3" key="1">
    <citation type="submission" date="2018-11" db="EMBL/GenBank/DDBJ databases">
        <authorList>
            <person name="Criscuolo A."/>
        </authorList>
    </citation>
    <scope>NUCLEOTIDE SEQUENCE [LARGE SCALE GENOMIC DNA]</scope>
    <source>
        <strain evidence="2">ATB-66</strain>
    </source>
</reference>
<protein>
    <submittedName>
        <fullName evidence="2">Putative hydrolase</fullName>
    </submittedName>
</protein>